<dbReference type="RefSeq" id="WP_134843356.1">
    <property type="nucleotide sequence ID" value="NZ_SGVY01000016.1"/>
</dbReference>
<feature type="signal peptide" evidence="1">
    <location>
        <begin position="1"/>
        <end position="24"/>
    </location>
</feature>
<evidence type="ECO:0000259" key="2">
    <source>
        <dbReference type="Pfam" id="PF19910"/>
    </source>
</evidence>
<comment type="caution">
    <text evidence="3">The sequence shown here is derived from an EMBL/GenBank/DDBJ whole genome shotgun (WGS) entry which is preliminary data.</text>
</comment>
<reference evidence="3 4" key="1">
    <citation type="submission" date="2019-02" db="EMBL/GenBank/DDBJ databases">
        <title>Draft Genome Sequence of the Prevotella sp. BCRC 81118, Isolated from Human Feces.</title>
        <authorList>
            <person name="Huang C.-H."/>
        </authorList>
    </citation>
    <scope>NUCLEOTIDE SEQUENCE [LARGE SCALE GENOMIC DNA]</scope>
    <source>
        <strain evidence="3 4">BCRC 81118</strain>
    </source>
</reference>
<keyword evidence="1" id="KW-0732">Signal</keyword>
<dbReference type="AlphaFoldDB" id="A0A4Y8VLQ6"/>
<dbReference type="Proteomes" id="UP000297872">
    <property type="component" value="Unassembled WGS sequence"/>
</dbReference>
<protein>
    <submittedName>
        <fullName evidence="3">T9SS type A sorting domain-containing protein</fullName>
    </submittedName>
</protein>
<keyword evidence="4" id="KW-1185">Reference proteome</keyword>
<dbReference type="GeneID" id="302995183"/>
<dbReference type="OrthoDB" id="1050368at2"/>
<accession>A0A4Y8VLQ6</accession>
<feature type="domain" description="DUF6383" evidence="2">
    <location>
        <begin position="34"/>
        <end position="99"/>
    </location>
</feature>
<evidence type="ECO:0000313" key="3">
    <source>
        <dbReference type="EMBL" id="TFH81253.1"/>
    </source>
</evidence>
<dbReference type="InterPro" id="IPR045963">
    <property type="entry name" value="DUF6383"/>
</dbReference>
<evidence type="ECO:0000313" key="4">
    <source>
        <dbReference type="Proteomes" id="UP000297872"/>
    </source>
</evidence>
<proteinExistence type="predicted"/>
<name>A0A4Y8VLQ6_9BACT</name>
<dbReference type="Pfam" id="PF19910">
    <property type="entry name" value="DUF6383"/>
    <property type="match status" value="1"/>
</dbReference>
<gene>
    <name evidence="3" type="ORF">EXN75_07750</name>
</gene>
<sequence>MTRKLLYILFASAMLMGGNFKAAADPIIEVNATDFNQVGISFNNGVLHITGAAGLSVSVYNIVGQKVYEGRIDSSDKRIELNLPANCYIVKVGSVARKISVKR</sequence>
<organism evidence="3 4">
    <name type="scientific">Segatella hominis</name>
    <dbReference type="NCBI Taxonomy" id="2518605"/>
    <lineage>
        <taxon>Bacteria</taxon>
        <taxon>Pseudomonadati</taxon>
        <taxon>Bacteroidota</taxon>
        <taxon>Bacteroidia</taxon>
        <taxon>Bacteroidales</taxon>
        <taxon>Prevotellaceae</taxon>
        <taxon>Segatella</taxon>
    </lineage>
</organism>
<dbReference type="EMBL" id="SGVY01000016">
    <property type="protein sequence ID" value="TFH81253.1"/>
    <property type="molecule type" value="Genomic_DNA"/>
</dbReference>
<evidence type="ECO:0000256" key="1">
    <source>
        <dbReference type="SAM" id="SignalP"/>
    </source>
</evidence>
<feature type="chain" id="PRO_5021185188" evidence="1">
    <location>
        <begin position="25"/>
        <end position="103"/>
    </location>
</feature>